<dbReference type="RefSeq" id="WP_127511059.1">
    <property type="nucleotide sequence ID" value="NZ_CP093326.1"/>
</dbReference>
<dbReference type="InterPro" id="IPR004360">
    <property type="entry name" value="Glyas_Fos-R_dOase_dom"/>
</dbReference>
<dbReference type="Gene3D" id="3.10.180.10">
    <property type="entry name" value="2,3-Dihydroxybiphenyl 1,2-Dioxygenase, domain 1"/>
    <property type="match status" value="1"/>
</dbReference>
<gene>
    <name evidence="2" type="ORF">MNQ99_05215</name>
</gene>
<evidence type="ECO:0000259" key="1">
    <source>
        <dbReference type="PROSITE" id="PS51819"/>
    </source>
</evidence>
<dbReference type="Proteomes" id="UP000829069">
    <property type="component" value="Chromosome"/>
</dbReference>
<sequence>MLSTTTMTTVLPVKDLDRARAFYQDSLGLKPAGTNGDDSMMFSSGGSNAVELIVRPDADTSDHTSVSFEVADLESEMSDLAGKGIHFADYDLPGLKTENHIAVSEHQRCAWFPDSEGNILCLHQNI</sequence>
<dbReference type="EMBL" id="CP093326">
    <property type="protein sequence ID" value="UNK46755.1"/>
    <property type="molecule type" value="Genomic_DNA"/>
</dbReference>
<accession>A0ABY3W8T8</accession>
<protein>
    <submittedName>
        <fullName evidence="2">VOC family protein</fullName>
    </submittedName>
</protein>
<feature type="domain" description="VOC" evidence="1">
    <location>
        <begin position="4"/>
        <end position="125"/>
    </location>
</feature>
<dbReference type="InterPro" id="IPR037523">
    <property type="entry name" value="VOC_core"/>
</dbReference>
<organism evidence="2 3">
    <name type="scientific">Arthrobacter sulfonylureivorans</name>
    <dbReference type="NCBI Taxonomy" id="2486855"/>
    <lineage>
        <taxon>Bacteria</taxon>
        <taxon>Bacillati</taxon>
        <taxon>Actinomycetota</taxon>
        <taxon>Actinomycetes</taxon>
        <taxon>Micrococcales</taxon>
        <taxon>Micrococcaceae</taxon>
        <taxon>Arthrobacter</taxon>
    </lineage>
</organism>
<dbReference type="SUPFAM" id="SSF54593">
    <property type="entry name" value="Glyoxalase/Bleomycin resistance protein/Dihydroxybiphenyl dioxygenase"/>
    <property type="match status" value="1"/>
</dbReference>
<dbReference type="PROSITE" id="PS51819">
    <property type="entry name" value="VOC"/>
    <property type="match status" value="1"/>
</dbReference>
<evidence type="ECO:0000313" key="2">
    <source>
        <dbReference type="EMBL" id="UNK46755.1"/>
    </source>
</evidence>
<reference evidence="2 3" key="1">
    <citation type="submission" date="2022-03" db="EMBL/GenBank/DDBJ databases">
        <title>Isotopic signatures of nitrous oxide derived from detoxification processes.</title>
        <authorList>
            <person name="Behrendt U."/>
            <person name="Buchen C."/>
            <person name="Well R."/>
            <person name="Ulrich A."/>
            <person name="Rohe L."/>
            <person name="Kolb S."/>
            <person name="Schloter M."/>
            <person name="Horn M.A."/>
            <person name="Augustin J."/>
        </authorList>
    </citation>
    <scope>NUCLEOTIDE SEQUENCE [LARGE SCALE GENOMIC DNA]</scope>
    <source>
        <strain evidence="2 3">S4-C24</strain>
    </source>
</reference>
<dbReference type="Pfam" id="PF00903">
    <property type="entry name" value="Glyoxalase"/>
    <property type="match status" value="1"/>
</dbReference>
<proteinExistence type="predicted"/>
<keyword evidence="3" id="KW-1185">Reference proteome</keyword>
<evidence type="ECO:0000313" key="3">
    <source>
        <dbReference type="Proteomes" id="UP000829069"/>
    </source>
</evidence>
<dbReference type="InterPro" id="IPR029068">
    <property type="entry name" value="Glyas_Bleomycin-R_OHBP_Dase"/>
</dbReference>
<name>A0ABY3W8T8_9MICC</name>